<sequence>MWLFLWSVTNFCLIISALDCTVEPDGVYELGCKSFQKCVHGELVGVECHEHLVYNSIIQDCDEHFQLLRNDFVFVQICPRDNYTFSFSPAKVAAPCGHMMDCTNKADGHYPDLDQGCHTYYTCNGGVFFGHNYCPAGLVFSVANGVCDWRQNVPIPCGLAIPTAAATTETSQVMTTASSTVTTASSKVTTESSTTSLQSTQPGLKTMSIILATINKQD</sequence>
<keyword evidence="5" id="KW-0325">Glycoprotein</keyword>
<evidence type="ECO:0000259" key="7">
    <source>
        <dbReference type="PROSITE" id="PS50940"/>
    </source>
</evidence>
<dbReference type="OrthoDB" id="6020543at2759"/>
<dbReference type="KEGG" id="lgi:LOTGIDRAFT_163491"/>
<dbReference type="PROSITE" id="PS50940">
    <property type="entry name" value="CHIT_BIND_II"/>
    <property type="match status" value="1"/>
</dbReference>
<protein>
    <recommendedName>
        <fullName evidence="7">Chitin-binding type-2 domain-containing protein</fullName>
    </recommendedName>
</protein>
<evidence type="ECO:0000256" key="6">
    <source>
        <dbReference type="SAM" id="SignalP"/>
    </source>
</evidence>
<dbReference type="PANTHER" id="PTHR23301">
    <property type="entry name" value="CHITIN BINDING PERITROPHIN-A"/>
    <property type="match status" value="1"/>
</dbReference>
<dbReference type="EMBL" id="KB202284">
    <property type="protein sequence ID" value="ESO90982.1"/>
    <property type="molecule type" value="Genomic_DNA"/>
</dbReference>
<feature type="chain" id="PRO_5004718282" description="Chitin-binding type-2 domain-containing protein" evidence="6">
    <location>
        <begin position="18"/>
        <end position="218"/>
    </location>
</feature>
<keyword evidence="1" id="KW-0147">Chitin-binding</keyword>
<dbReference type="PANTHER" id="PTHR23301:SF0">
    <property type="entry name" value="CHITIN-BINDING TYPE-2 DOMAIN-CONTAINING PROTEIN-RELATED"/>
    <property type="match status" value="1"/>
</dbReference>
<name>V4A2R6_LOTGI</name>
<keyword evidence="4" id="KW-1015">Disulfide bond</keyword>
<organism evidence="8 9">
    <name type="scientific">Lottia gigantea</name>
    <name type="common">Giant owl limpet</name>
    <dbReference type="NCBI Taxonomy" id="225164"/>
    <lineage>
        <taxon>Eukaryota</taxon>
        <taxon>Metazoa</taxon>
        <taxon>Spiralia</taxon>
        <taxon>Lophotrochozoa</taxon>
        <taxon>Mollusca</taxon>
        <taxon>Gastropoda</taxon>
        <taxon>Patellogastropoda</taxon>
        <taxon>Lottioidea</taxon>
        <taxon>Lottiidae</taxon>
        <taxon>Lottia</taxon>
    </lineage>
</organism>
<keyword evidence="3" id="KW-0677">Repeat</keyword>
<dbReference type="GO" id="GO:0008061">
    <property type="term" value="F:chitin binding"/>
    <property type="evidence" value="ECO:0007669"/>
    <property type="project" value="UniProtKB-KW"/>
</dbReference>
<dbReference type="Proteomes" id="UP000030746">
    <property type="component" value="Unassembled WGS sequence"/>
</dbReference>
<dbReference type="AlphaFoldDB" id="V4A2R6"/>
<dbReference type="CTD" id="20239432"/>
<dbReference type="SMART" id="SM00494">
    <property type="entry name" value="ChtBD2"/>
    <property type="match status" value="2"/>
</dbReference>
<evidence type="ECO:0000313" key="8">
    <source>
        <dbReference type="EMBL" id="ESO90982.1"/>
    </source>
</evidence>
<accession>V4A2R6</accession>
<feature type="domain" description="Chitin-binding type-2" evidence="7">
    <location>
        <begin position="99"/>
        <end position="159"/>
    </location>
</feature>
<dbReference type="RefSeq" id="XP_009058253.1">
    <property type="nucleotide sequence ID" value="XM_009060005.1"/>
</dbReference>
<dbReference type="InterPro" id="IPR051940">
    <property type="entry name" value="Chitin_bind-dev_reg"/>
</dbReference>
<evidence type="ECO:0000256" key="1">
    <source>
        <dbReference type="ARBA" id="ARBA00022669"/>
    </source>
</evidence>
<evidence type="ECO:0000256" key="4">
    <source>
        <dbReference type="ARBA" id="ARBA00023157"/>
    </source>
</evidence>
<proteinExistence type="predicted"/>
<dbReference type="HOGENOM" id="CLU_1268204_0_0_1"/>
<evidence type="ECO:0000256" key="5">
    <source>
        <dbReference type="ARBA" id="ARBA00023180"/>
    </source>
</evidence>
<keyword evidence="9" id="KW-1185">Reference proteome</keyword>
<reference evidence="8 9" key="1">
    <citation type="journal article" date="2013" name="Nature">
        <title>Insights into bilaterian evolution from three spiralian genomes.</title>
        <authorList>
            <person name="Simakov O."/>
            <person name="Marletaz F."/>
            <person name="Cho S.J."/>
            <person name="Edsinger-Gonzales E."/>
            <person name="Havlak P."/>
            <person name="Hellsten U."/>
            <person name="Kuo D.H."/>
            <person name="Larsson T."/>
            <person name="Lv J."/>
            <person name="Arendt D."/>
            <person name="Savage R."/>
            <person name="Osoegawa K."/>
            <person name="de Jong P."/>
            <person name="Grimwood J."/>
            <person name="Chapman J.A."/>
            <person name="Shapiro H."/>
            <person name="Aerts A."/>
            <person name="Otillar R.P."/>
            <person name="Terry A.Y."/>
            <person name="Boore J.L."/>
            <person name="Grigoriev I.V."/>
            <person name="Lindberg D.R."/>
            <person name="Seaver E.C."/>
            <person name="Weisblat D.A."/>
            <person name="Putnam N.H."/>
            <person name="Rokhsar D.S."/>
        </authorList>
    </citation>
    <scope>NUCLEOTIDE SEQUENCE [LARGE SCALE GENOMIC DNA]</scope>
</reference>
<dbReference type="Gene3D" id="2.170.140.10">
    <property type="entry name" value="Chitin binding domain"/>
    <property type="match status" value="1"/>
</dbReference>
<evidence type="ECO:0000256" key="3">
    <source>
        <dbReference type="ARBA" id="ARBA00022737"/>
    </source>
</evidence>
<feature type="signal peptide" evidence="6">
    <location>
        <begin position="1"/>
        <end position="17"/>
    </location>
</feature>
<dbReference type="Pfam" id="PF01607">
    <property type="entry name" value="CBM_14"/>
    <property type="match status" value="2"/>
</dbReference>
<dbReference type="InterPro" id="IPR002557">
    <property type="entry name" value="Chitin-bd_dom"/>
</dbReference>
<keyword evidence="2 6" id="KW-0732">Signal</keyword>
<evidence type="ECO:0000256" key="2">
    <source>
        <dbReference type="ARBA" id="ARBA00022729"/>
    </source>
</evidence>
<evidence type="ECO:0000313" key="9">
    <source>
        <dbReference type="Proteomes" id="UP000030746"/>
    </source>
</evidence>
<dbReference type="GO" id="GO:0005576">
    <property type="term" value="C:extracellular region"/>
    <property type="evidence" value="ECO:0007669"/>
    <property type="project" value="InterPro"/>
</dbReference>
<dbReference type="GeneID" id="20239432"/>
<dbReference type="InterPro" id="IPR036508">
    <property type="entry name" value="Chitin-bd_dom_sf"/>
</dbReference>
<gene>
    <name evidence="8" type="ORF">LOTGIDRAFT_163491</name>
</gene>
<dbReference type="SUPFAM" id="SSF57625">
    <property type="entry name" value="Invertebrate chitin-binding proteins"/>
    <property type="match status" value="2"/>
</dbReference>